<feature type="region of interest" description="Disordered" evidence="1">
    <location>
        <begin position="1"/>
        <end position="114"/>
    </location>
</feature>
<name>A0A218Z592_9HELO</name>
<feature type="compositionally biased region" description="Basic and acidic residues" evidence="1">
    <location>
        <begin position="78"/>
        <end position="90"/>
    </location>
</feature>
<accession>A0A218Z592</accession>
<dbReference type="EMBL" id="MZNU01000177">
    <property type="protein sequence ID" value="OWP03229.1"/>
    <property type="molecule type" value="Genomic_DNA"/>
</dbReference>
<dbReference type="AlphaFoldDB" id="A0A218Z592"/>
<keyword evidence="3" id="KW-1185">Reference proteome</keyword>
<dbReference type="InParanoid" id="A0A218Z592"/>
<comment type="caution">
    <text evidence="2">The sequence shown here is derived from an EMBL/GenBank/DDBJ whole genome shotgun (WGS) entry which is preliminary data.</text>
</comment>
<protein>
    <submittedName>
        <fullName evidence="2">Uncharacterized protein</fullName>
    </submittedName>
</protein>
<proteinExistence type="predicted"/>
<evidence type="ECO:0000313" key="3">
    <source>
        <dbReference type="Proteomes" id="UP000242519"/>
    </source>
</evidence>
<organism evidence="2 3">
    <name type="scientific">Diplocarpon coronariae</name>
    <dbReference type="NCBI Taxonomy" id="2795749"/>
    <lineage>
        <taxon>Eukaryota</taxon>
        <taxon>Fungi</taxon>
        <taxon>Dikarya</taxon>
        <taxon>Ascomycota</taxon>
        <taxon>Pezizomycotina</taxon>
        <taxon>Leotiomycetes</taxon>
        <taxon>Helotiales</taxon>
        <taxon>Drepanopezizaceae</taxon>
        <taxon>Diplocarpon</taxon>
    </lineage>
</organism>
<evidence type="ECO:0000256" key="1">
    <source>
        <dbReference type="SAM" id="MobiDB-lite"/>
    </source>
</evidence>
<feature type="compositionally biased region" description="Low complexity" evidence="1">
    <location>
        <begin position="104"/>
        <end position="114"/>
    </location>
</feature>
<sequence>MCRPPRRRLPLPPTPVCTPVRPRSQHAPPADPFLRARQTEGDGRRRDIDARGEERRGGPWRAQDRKPDPDLQAGRADGTTDDRLLLHEAESDAPPPCREMDGGASSPEAPPEAAAWDAGQQLRGFPVVRHHARRHEAGAGLGRWERVVEREPGGGERGVCGNGGEAGATRWPAAPGRAGFCAVLSADAWKRSPVLRHRPGRALLHGARSELSEGSVYSGNMNRGYISFLMRLVAKIFGST</sequence>
<gene>
    <name evidence="2" type="ORF">B2J93_2961</name>
</gene>
<evidence type="ECO:0000313" key="2">
    <source>
        <dbReference type="EMBL" id="OWP03229.1"/>
    </source>
</evidence>
<reference evidence="2 3" key="1">
    <citation type="submission" date="2017-04" db="EMBL/GenBank/DDBJ databases">
        <title>Draft genome sequence of Marssonina coronaria NL1: causal agent of apple blotch.</title>
        <authorList>
            <person name="Cheng Q."/>
        </authorList>
    </citation>
    <scope>NUCLEOTIDE SEQUENCE [LARGE SCALE GENOMIC DNA]</scope>
    <source>
        <strain evidence="2 3">NL1</strain>
    </source>
</reference>
<dbReference type="Proteomes" id="UP000242519">
    <property type="component" value="Unassembled WGS sequence"/>
</dbReference>
<feature type="compositionally biased region" description="Basic and acidic residues" evidence="1">
    <location>
        <begin position="37"/>
        <end position="69"/>
    </location>
</feature>